<keyword evidence="4" id="KW-0812">Transmembrane</keyword>
<feature type="coiled-coil region" evidence="2">
    <location>
        <begin position="391"/>
        <end position="418"/>
    </location>
</feature>
<dbReference type="RefSeq" id="WP_188039335.1">
    <property type="nucleotide sequence ID" value="NZ_JACVHF010000004.1"/>
</dbReference>
<feature type="transmembrane region" description="Helical" evidence="4">
    <location>
        <begin position="362"/>
        <end position="381"/>
    </location>
</feature>
<gene>
    <name evidence="6" type="ORF">H1S01_06835</name>
</gene>
<feature type="transmembrane region" description="Helical" evidence="4">
    <location>
        <begin position="89"/>
        <end position="119"/>
    </location>
</feature>
<feature type="transmembrane region" description="Helical" evidence="4">
    <location>
        <begin position="336"/>
        <end position="355"/>
    </location>
</feature>
<dbReference type="InterPro" id="IPR036457">
    <property type="entry name" value="PPM-type-like_dom_sf"/>
</dbReference>
<evidence type="ECO:0000313" key="7">
    <source>
        <dbReference type="Proteomes" id="UP000617402"/>
    </source>
</evidence>
<evidence type="ECO:0000259" key="5">
    <source>
        <dbReference type="PROSITE" id="PS51746"/>
    </source>
</evidence>
<feature type="transmembrane region" description="Helical" evidence="4">
    <location>
        <begin position="156"/>
        <end position="177"/>
    </location>
</feature>
<feature type="transmembrane region" description="Helical" evidence="4">
    <location>
        <begin position="211"/>
        <end position="233"/>
    </location>
</feature>
<keyword evidence="7" id="KW-1185">Reference proteome</keyword>
<feature type="transmembrane region" description="Helical" evidence="4">
    <location>
        <begin position="184"/>
        <end position="205"/>
    </location>
</feature>
<proteinExistence type="predicted"/>
<dbReference type="Gene3D" id="3.60.40.10">
    <property type="entry name" value="PPM-type phosphatase domain"/>
    <property type="match status" value="1"/>
</dbReference>
<feature type="domain" description="PPM-type phosphatase" evidence="5">
    <location>
        <begin position="645"/>
        <end position="854"/>
    </location>
</feature>
<feature type="compositionally biased region" description="Basic and acidic residues" evidence="3">
    <location>
        <begin position="10"/>
        <end position="24"/>
    </location>
</feature>
<dbReference type="InterPro" id="IPR001932">
    <property type="entry name" value="PPM-type_phosphatase-like_dom"/>
</dbReference>
<feature type="transmembrane region" description="Helical" evidence="4">
    <location>
        <begin position="245"/>
        <end position="265"/>
    </location>
</feature>
<dbReference type="PANTHER" id="PTHR43156:SF2">
    <property type="entry name" value="STAGE II SPORULATION PROTEIN E"/>
    <property type="match status" value="1"/>
</dbReference>
<evidence type="ECO:0000256" key="1">
    <source>
        <dbReference type="ARBA" id="ARBA00022801"/>
    </source>
</evidence>
<name>A0ABR7T2Y2_HELCL</name>
<evidence type="ECO:0000256" key="3">
    <source>
        <dbReference type="SAM" id="MobiDB-lite"/>
    </source>
</evidence>
<dbReference type="SMART" id="SM00332">
    <property type="entry name" value="PP2Cc"/>
    <property type="match status" value="1"/>
</dbReference>
<feature type="region of interest" description="Disordered" evidence="3">
    <location>
        <begin position="1"/>
        <end position="38"/>
    </location>
</feature>
<evidence type="ECO:0000256" key="4">
    <source>
        <dbReference type="SAM" id="Phobius"/>
    </source>
</evidence>
<dbReference type="PANTHER" id="PTHR43156">
    <property type="entry name" value="STAGE II SPORULATION PROTEIN E-RELATED"/>
    <property type="match status" value="1"/>
</dbReference>
<feature type="transmembrane region" description="Helical" evidence="4">
    <location>
        <begin position="277"/>
        <end position="304"/>
    </location>
</feature>
<dbReference type="Proteomes" id="UP000617402">
    <property type="component" value="Unassembled WGS sequence"/>
</dbReference>
<reference evidence="6 7" key="1">
    <citation type="submission" date="2020-07" db="EMBL/GenBank/DDBJ databases">
        <title>Draft whole-genome sequence of Heliobacterium chlorum DSM 3682, type strain.</title>
        <authorList>
            <person name="Kyndt J.A."/>
            <person name="Meyer T.E."/>
            <person name="Imhoff J.F."/>
        </authorList>
    </citation>
    <scope>NUCLEOTIDE SEQUENCE [LARGE SCALE GENOMIC DNA]</scope>
    <source>
        <strain evidence="6 7">DSM 3682</strain>
    </source>
</reference>
<dbReference type="SMART" id="SM00331">
    <property type="entry name" value="PP2C_SIG"/>
    <property type="match status" value="1"/>
</dbReference>
<dbReference type="InterPro" id="IPR052016">
    <property type="entry name" value="Bact_Sigma-Reg"/>
</dbReference>
<protein>
    <submittedName>
        <fullName evidence="6">SpoIIE family protein phosphatase</fullName>
    </submittedName>
</protein>
<keyword evidence="4" id="KW-0472">Membrane</keyword>
<keyword evidence="4" id="KW-1133">Transmembrane helix</keyword>
<sequence length="868" mass="94336">MWEEPTVYPFRRERVPDSKKASRQRDRKTKKGGSSSGGFQGNAVKSLVAFIMSLTGSVRKVYHRVGGITQGVHKHLQKALAELKEPTQWVWWIVVFLLARGTLLGGLAVSAPAVLAVIAVRRPDRLIWSLSGAFAGWLSLRASWSYPLGIPDDPLGLHPVAQLTAWMVAAIGAAVLVRKRQWPVGVLAGLTAASLWTVEGITMAWLTPSLYGGILVAFEGLFAAVATVIFFAVEKAMQVRDGDRLNRDELTCITVMGLLVLLGIPLEPVYGLSLQTIAANLILLFSAYIFGAGGGAVGGIAVGLLPSLTSFGAPSSMALFALSGLLAGVFRPWAKPGVLGGFFLGHLLLSIYMGGSREVQQALLEATVAGTVLFFWPVSWLQALRKRITKRDAAAIAALELENNRKKLAEKLEEMGRMFGQLAVTFDEVSQPVSLNPEKIRDPLYKAIEERVCKLCSSYGLCWERDAERTRQYLEELFNHIEEKGMVSSKELTPQLARRCARLGELSAAISSLLESITIDRYWRRRLQEGRGLVGAQFRGIAGWMASLVRELEAIRSPEKITEHLSRALQERGFRLDKANISDDIDDWHVDVVGPGCSGSWPCAEYAAATAADLLGKPIMVGKTDCHSSSACYFRLLPAQPYRLNVAVAQTPRYGSAVAGDSTGYWDGPGGRKVVALSDGSGVGPRAARESASTLSMLEHLCRVGIFPGEALHSVNSLVALATEEESFATVDMAVIDVSTAEAEIFKLGASPSYLKRGHRVQIVQNASLPLGILKNLEVESINLSLLPGDRLILVSDGIFDARREKNSQDWLIPLLEQLAVDDTKELAQRILQEALQHNDGKAKDDATVVVIDLQGRRGSAEGDRKTV</sequence>
<dbReference type="Pfam" id="PF07228">
    <property type="entry name" value="SpoIIE"/>
    <property type="match status" value="1"/>
</dbReference>
<dbReference type="EMBL" id="JACVHF010000004">
    <property type="protein sequence ID" value="MBC9784224.1"/>
    <property type="molecule type" value="Genomic_DNA"/>
</dbReference>
<organism evidence="6 7">
    <name type="scientific">Heliobacterium chlorum</name>
    <dbReference type="NCBI Taxonomy" id="2698"/>
    <lineage>
        <taxon>Bacteria</taxon>
        <taxon>Bacillati</taxon>
        <taxon>Bacillota</taxon>
        <taxon>Clostridia</taxon>
        <taxon>Eubacteriales</taxon>
        <taxon>Heliobacteriaceae</taxon>
        <taxon>Heliobacterium</taxon>
    </lineage>
</organism>
<evidence type="ECO:0000256" key="2">
    <source>
        <dbReference type="SAM" id="Coils"/>
    </source>
</evidence>
<dbReference type="Pfam" id="PF19732">
    <property type="entry name" value="SpoIIE_N"/>
    <property type="match status" value="1"/>
</dbReference>
<accession>A0ABR7T2Y2</accession>
<comment type="caution">
    <text evidence="6">The sequence shown here is derived from an EMBL/GenBank/DDBJ whole genome shotgun (WGS) entry which is preliminary data.</text>
</comment>
<feature type="transmembrane region" description="Helical" evidence="4">
    <location>
        <begin position="126"/>
        <end position="144"/>
    </location>
</feature>
<keyword evidence="2" id="KW-0175">Coiled coil</keyword>
<dbReference type="InterPro" id="IPR045768">
    <property type="entry name" value="SpoIIE_N"/>
</dbReference>
<keyword evidence="1" id="KW-0378">Hydrolase</keyword>
<dbReference type="SUPFAM" id="SSF81606">
    <property type="entry name" value="PP2C-like"/>
    <property type="match status" value="1"/>
</dbReference>
<dbReference type="PROSITE" id="PS51746">
    <property type="entry name" value="PPM_2"/>
    <property type="match status" value="1"/>
</dbReference>
<evidence type="ECO:0000313" key="6">
    <source>
        <dbReference type="EMBL" id="MBC9784224.1"/>
    </source>
</evidence>
<feature type="transmembrane region" description="Helical" evidence="4">
    <location>
        <begin position="311"/>
        <end position="330"/>
    </location>
</feature>